<dbReference type="InterPro" id="IPR023380">
    <property type="entry name" value="DsbB-like_sf"/>
</dbReference>
<name>A0A3M0C7A5_9PROT</name>
<evidence type="ECO:0000256" key="3">
    <source>
        <dbReference type="ARBA" id="ARBA00022989"/>
    </source>
</evidence>
<feature type="transmembrane region" description="Helical" evidence="5">
    <location>
        <begin position="142"/>
        <end position="161"/>
    </location>
</feature>
<dbReference type="Gene3D" id="1.20.1550.10">
    <property type="entry name" value="DsbB-like"/>
    <property type="match status" value="1"/>
</dbReference>
<proteinExistence type="predicted"/>
<evidence type="ECO:0000256" key="5">
    <source>
        <dbReference type="SAM" id="Phobius"/>
    </source>
</evidence>
<dbReference type="GO" id="GO:0016020">
    <property type="term" value="C:membrane"/>
    <property type="evidence" value="ECO:0007669"/>
    <property type="project" value="UniProtKB-SubCell"/>
</dbReference>
<gene>
    <name evidence="6" type="ORF">BXY39_3037</name>
</gene>
<reference evidence="6 7" key="1">
    <citation type="submission" date="2018-10" db="EMBL/GenBank/DDBJ databases">
        <title>Genomic Encyclopedia of Archaeal and Bacterial Type Strains, Phase II (KMG-II): from individual species to whole genera.</title>
        <authorList>
            <person name="Goeker M."/>
        </authorList>
    </citation>
    <scope>NUCLEOTIDE SEQUENCE [LARGE SCALE GENOMIC DNA]</scope>
    <source>
        <strain evidence="6 7">DSM 25217</strain>
    </source>
</reference>
<dbReference type="RefSeq" id="WP_121939703.1">
    <property type="nucleotide sequence ID" value="NZ_REFR01000014.1"/>
</dbReference>
<dbReference type="Pfam" id="PF02600">
    <property type="entry name" value="DsbB"/>
    <property type="match status" value="1"/>
</dbReference>
<evidence type="ECO:0000313" key="7">
    <source>
        <dbReference type="Proteomes" id="UP000271227"/>
    </source>
</evidence>
<accession>A0A3M0C7A5</accession>
<keyword evidence="4 5" id="KW-0472">Membrane</keyword>
<dbReference type="GO" id="GO:0015035">
    <property type="term" value="F:protein-disulfide reductase activity"/>
    <property type="evidence" value="ECO:0007669"/>
    <property type="project" value="InterPro"/>
</dbReference>
<evidence type="ECO:0000256" key="4">
    <source>
        <dbReference type="ARBA" id="ARBA00023136"/>
    </source>
</evidence>
<dbReference type="OrthoDB" id="9808637at2"/>
<protein>
    <submittedName>
        <fullName evidence="6">Disulfide bond formation protein DsbB</fullName>
    </submittedName>
</protein>
<dbReference type="SUPFAM" id="SSF158442">
    <property type="entry name" value="DsbB-like"/>
    <property type="match status" value="1"/>
</dbReference>
<dbReference type="PIRSF" id="PIRSF033913">
    <property type="entry name" value="S-S_format_DsbB"/>
    <property type="match status" value="1"/>
</dbReference>
<keyword evidence="3 5" id="KW-1133">Transmembrane helix</keyword>
<feature type="transmembrane region" description="Helical" evidence="5">
    <location>
        <begin position="48"/>
        <end position="64"/>
    </location>
</feature>
<dbReference type="Proteomes" id="UP000271227">
    <property type="component" value="Unassembled WGS sequence"/>
</dbReference>
<feature type="transmembrane region" description="Helical" evidence="5">
    <location>
        <begin position="71"/>
        <end position="93"/>
    </location>
</feature>
<evidence type="ECO:0000313" key="6">
    <source>
        <dbReference type="EMBL" id="RMB02686.1"/>
    </source>
</evidence>
<keyword evidence="7" id="KW-1185">Reference proteome</keyword>
<dbReference type="InterPro" id="IPR003752">
    <property type="entry name" value="DiS_bond_form_DsbB/BdbC"/>
</dbReference>
<evidence type="ECO:0000256" key="2">
    <source>
        <dbReference type="ARBA" id="ARBA00022692"/>
    </source>
</evidence>
<dbReference type="AlphaFoldDB" id="A0A3M0C7A5"/>
<comment type="caution">
    <text evidence="6">The sequence shown here is derived from an EMBL/GenBank/DDBJ whole genome shotgun (WGS) entry which is preliminary data.</text>
</comment>
<evidence type="ECO:0000256" key="1">
    <source>
        <dbReference type="ARBA" id="ARBA00004141"/>
    </source>
</evidence>
<dbReference type="InterPro" id="IPR024199">
    <property type="entry name" value="Uncharacterised_DsbB"/>
</dbReference>
<dbReference type="InParanoid" id="A0A3M0C7A5"/>
<comment type="subcellular location">
    <subcellularLocation>
        <location evidence="1">Membrane</location>
        <topology evidence="1">Multi-pass membrane protein</topology>
    </subcellularLocation>
</comment>
<dbReference type="EMBL" id="REFR01000014">
    <property type="protein sequence ID" value="RMB02686.1"/>
    <property type="molecule type" value="Genomic_DNA"/>
</dbReference>
<keyword evidence="2 5" id="KW-0812">Transmembrane</keyword>
<sequence>MSLLHTLKDFLQTRPVPAAVLAAAAVLAVAYGFQLAGYPPCEMCYWQRYPYMGVILIGLVSLLLKQDGKVWPVFAAAALFEVTGWIAGFHVGVELGWWEGPTTCTGLPDLSGDPGAALETIMTAPLIRCDEVAWSLFGISMAGYNFIVAMILAGVFAVLGFRRMKTA</sequence>
<organism evidence="6 7">
    <name type="scientific">Eilatimonas milleporae</name>
    <dbReference type="NCBI Taxonomy" id="911205"/>
    <lineage>
        <taxon>Bacteria</taxon>
        <taxon>Pseudomonadati</taxon>
        <taxon>Pseudomonadota</taxon>
        <taxon>Alphaproteobacteria</taxon>
        <taxon>Kordiimonadales</taxon>
        <taxon>Kordiimonadaceae</taxon>
        <taxon>Eilatimonas</taxon>
    </lineage>
</organism>
<dbReference type="GO" id="GO:0006457">
    <property type="term" value="P:protein folding"/>
    <property type="evidence" value="ECO:0007669"/>
    <property type="project" value="InterPro"/>
</dbReference>